<evidence type="ECO:0000313" key="2">
    <source>
        <dbReference type="EMBL" id="MDI6451400.1"/>
    </source>
</evidence>
<dbReference type="SUPFAM" id="SSF53697">
    <property type="entry name" value="SIS domain"/>
    <property type="match status" value="1"/>
</dbReference>
<dbReference type="AlphaFoldDB" id="A0AAW6U3G2"/>
<dbReference type="InterPro" id="IPR046348">
    <property type="entry name" value="SIS_dom_sf"/>
</dbReference>
<dbReference type="InterPro" id="IPR050986">
    <property type="entry name" value="GutQ/KpsF_isomerases"/>
</dbReference>
<evidence type="ECO:0000313" key="3">
    <source>
        <dbReference type="Proteomes" id="UP001431776"/>
    </source>
</evidence>
<dbReference type="GO" id="GO:0097367">
    <property type="term" value="F:carbohydrate derivative binding"/>
    <property type="evidence" value="ECO:0007669"/>
    <property type="project" value="InterPro"/>
</dbReference>
<dbReference type="Pfam" id="PF01380">
    <property type="entry name" value="SIS"/>
    <property type="match status" value="1"/>
</dbReference>
<dbReference type="Gene3D" id="3.40.50.10490">
    <property type="entry name" value="Glucose-6-phosphate isomerase like protein, domain 1"/>
    <property type="match status" value="1"/>
</dbReference>
<accession>A0AAW6U3G2</accession>
<protein>
    <submittedName>
        <fullName evidence="2">SIS domain-containing protein</fullName>
    </submittedName>
</protein>
<dbReference type="GO" id="GO:1901135">
    <property type="term" value="P:carbohydrate derivative metabolic process"/>
    <property type="evidence" value="ECO:0007669"/>
    <property type="project" value="InterPro"/>
</dbReference>
<dbReference type="EMBL" id="JASCXX010000035">
    <property type="protein sequence ID" value="MDI6451400.1"/>
    <property type="molecule type" value="Genomic_DNA"/>
</dbReference>
<evidence type="ECO:0000259" key="1">
    <source>
        <dbReference type="PROSITE" id="PS51464"/>
    </source>
</evidence>
<gene>
    <name evidence="2" type="ORF">QJ522_20225</name>
</gene>
<dbReference type="PANTHER" id="PTHR42745">
    <property type="match status" value="1"/>
</dbReference>
<dbReference type="Proteomes" id="UP001431776">
    <property type="component" value="Unassembled WGS sequence"/>
</dbReference>
<dbReference type="PROSITE" id="PS51464">
    <property type="entry name" value="SIS"/>
    <property type="match status" value="1"/>
</dbReference>
<name>A0AAW6U3G2_9BACT</name>
<dbReference type="PANTHER" id="PTHR42745:SF1">
    <property type="entry name" value="ARABINOSE 5-PHOSPHATE ISOMERASE KDSD"/>
    <property type="match status" value="1"/>
</dbReference>
<reference evidence="2" key="1">
    <citation type="submission" date="2023-05" db="EMBL/GenBank/DDBJ databases">
        <title>Anaerotaeda fermentans gen. nov., sp. nov., a novel anaerobic planctomycete of the new family within the order Sedimentisphaerales isolated from Taman Peninsula, Russia.</title>
        <authorList>
            <person name="Khomyakova M.A."/>
            <person name="Merkel A.Y."/>
            <person name="Slobodkin A.I."/>
        </authorList>
    </citation>
    <scope>NUCLEOTIDE SEQUENCE</scope>
    <source>
        <strain evidence="2">M17dextr</strain>
    </source>
</reference>
<proteinExistence type="predicted"/>
<feature type="domain" description="SIS" evidence="1">
    <location>
        <begin position="38"/>
        <end position="181"/>
    </location>
</feature>
<organism evidence="2 3">
    <name type="scientific">Anaerobaca lacustris</name>
    <dbReference type="NCBI Taxonomy" id="3044600"/>
    <lineage>
        <taxon>Bacteria</taxon>
        <taxon>Pseudomonadati</taxon>
        <taxon>Planctomycetota</taxon>
        <taxon>Phycisphaerae</taxon>
        <taxon>Sedimentisphaerales</taxon>
        <taxon>Anaerobacaceae</taxon>
        <taxon>Anaerobaca</taxon>
    </lineage>
</organism>
<dbReference type="RefSeq" id="WP_349246808.1">
    <property type="nucleotide sequence ID" value="NZ_JASCXX010000035.1"/>
</dbReference>
<keyword evidence="3" id="KW-1185">Reference proteome</keyword>
<sequence length="206" mass="21540">MAESTIDTMLARARGVVRTEARAVSMLLDQLNADFVRVARLLFECPGHILTAGAGTSCAMAQRFAHLLACCGTPALFISAANSIHGGAGAISDKDIVYIISKGGQSAEINAFARIAKDRGAKVVAHTEKPDSPLGRLSDAVICVTAPESADPYGMIATGSSLMNGAACDVLCVLLLELRGYTKEQFGHTHPGGAVGVRIETEKRGR</sequence>
<comment type="caution">
    <text evidence="2">The sequence shown here is derived from an EMBL/GenBank/DDBJ whole genome shotgun (WGS) entry which is preliminary data.</text>
</comment>
<dbReference type="InterPro" id="IPR001347">
    <property type="entry name" value="SIS_dom"/>
</dbReference>